<dbReference type="PANTHER" id="PTHR46875">
    <property type="entry name" value="TUMOR NECROSIS FACTOR RECEPTOR SUPERFAMILY MEMBER 5"/>
    <property type="match status" value="1"/>
</dbReference>
<reference evidence="4 5" key="1">
    <citation type="journal article" date="2019" name="Mol. Ecol. Resour.">
        <title>Chromosome-level genome assembly of Triplophysa tibetana, a fish adapted to the harsh high-altitude environment of the Tibetan Plateau.</title>
        <authorList>
            <person name="Yang X."/>
            <person name="Liu H."/>
            <person name="Ma Z."/>
            <person name="Zou Y."/>
            <person name="Zou M."/>
            <person name="Mao Y."/>
            <person name="Li X."/>
            <person name="Wang H."/>
            <person name="Chen T."/>
            <person name="Wang W."/>
            <person name="Yang R."/>
        </authorList>
    </citation>
    <scope>NUCLEOTIDE SEQUENCE [LARGE SCALE GENOMIC DNA]</scope>
    <source>
        <strain evidence="4">TTIB1903HZAU</strain>
        <tissue evidence="4">Muscle</tissue>
    </source>
</reference>
<comment type="caution">
    <text evidence="4">The sequence shown here is derived from an EMBL/GenBank/DDBJ whole genome shotgun (WGS) entry which is preliminary data.</text>
</comment>
<dbReference type="SUPFAM" id="SSF57586">
    <property type="entry name" value="TNF receptor-like"/>
    <property type="match status" value="2"/>
</dbReference>
<feature type="repeat" description="TNFR-Cys" evidence="1">
    <location>
        <begin position="72"/>
        <end position="114"/>
    </location>
</feature>
<comment type="caution">
    <text evidence="1">Lacks conserved residue(s) required for the propagation of feature annotation.</text>
</comment>
<feature type="disulfide bond" evidence="1">
    <location>
        <begin position="96"/>
        <end position="114"/>
    </location>
</feature>
<dbReference type="GO" id="GO:0006915">
    <property type="term" value="P:apoptotic process"/>
    <property type="evidence" value="ECO:0007669"/>
    <property type="project" value="InterPro"/>
</dbReference>
<dbReference type="GO" id="GO:0006955">
    <property type="term" value="P:immune response"/>
    <property type="evidence" value="ECO:0007669"/>
    <property type="project" value="InterPro"/>
</dbReference>
<keyword evidence="4" id="KW-0675">Receptor</keyword>
<keyword evidence="1" id="KW-1015">Disulfide bond</keyword>
<feature type="repeat" description="TNFR-Cys" evidence="1">
    <location>
        <begin position="29"/>
        <end position="71"/>
    </location>
</feature>
<dbReference type="GO" id="GO:0035631">
    <property type="term" value="C:CD40 receptor complex"/>
    <property type="evidence" value="ECO:0007669"/>
    <property type="project" value="TreeGrafter"/>
</dbReference>
<keyword evidence="5" id="KW-1185">Reference proteome</keyword>
<dbReference type="Pfam" id="PF00020">
    <property type="entry name" value="TNFR_c6"/>
    <property type="match status" value="1"/>
</dbReference>
<proteinExistence type="predicted"/>
<sequence length="296" mass="32971">MTETTCKDSKCTKGTFVRQCEANVVKCEPCANGTFTAADNHMESCLACRVCSSINNLMPDVECRADTNRQCKCKPGFYCPNLTEGQCEHCFPVKNCPPGQGVTKNHTQLEDTKCEPCPDGTYSNVTDYISSCKNHTSCAYLGRDLKDRGTPKTDATCGDFKACRSCNWMLPAGMWAGLAVTALIIFLVLFIIYWRTKRRSQNSVTISEYFSSTSPTFPPDILKCPASCGLEKYQEDQKLMHTAENNSFMDCSTNCDLGTTQVMSVSEKYSTANYSTDRIIFPSINQSEPQESEWHD</sequence>
<dbReference type="EMBL" id="SOYY01000024">
    <property type="protein sequence ID" value="KAA0703421.1"/>
    <property type="molecule type" value="Genomic_DNA"/>
</dbReference>
<evidence type="ECO:0000256" key="2">
    <source>
        <dbReference type="SAM" id="Phobius"/>
    </source>
</evidence>
<dbReference type="GO" id="GO:0002768">
    <property type="term" value="P:immune response-regulating cell surface receptor signaling pathway"/>
    <property type="evidence" value="ECO:0007669"/>
    <property type="project" value="TreeGrafter"/>
</dbReference>
<dbReference type="PANTHER" id="PTHR46875:SF2">
    <property type="entry name" value="TUMOR NECROSIS FACTOR RECEPTOR SUPERFAMILY MEMBER 5-LIKE ISOFORM X1"/>
    <property type="match status" value="1"/>
</dbReference>
<dbReference type="GO" id="GO:0009897">
    <property type="term" value="C:external side of plasma membrane"/>
    <property type="evidence" value="ECO:0007669"/>
    <property type="project" value="TreeGrafter"/>
</dbReference>
<protein>
    <submittedName>
        <fullName evidence="4">Tumor necrosis factor receptor superfamily member 16</fullName>
    </submittedName>
</protein>
<feature type="domain" description="TNFR-Cys" evidence="3">
    <location>
        <begin position="29"/>
        <end position="71"/>
    </location>
</feature>
<dbReference type="PROSITE" id="PS50050">
    <property type="entry name" value="TNFR_NGFR_2"/>
    <property type="match status" value="2"/>
</dbReference>
<keyword evidence="2" id="KW-1133">Transmembrane helix</keyword>
<feature type="transmembrane region" description="Helical" evidence="2">
    <location>
        <begin position="168"/>
        <end position="194"/>
    </location>
</feature>
<keyword evidence="2" id="KW-0472">Membrane</keyword>
<gene>
    <name evidence="4" type="ORF">E1301_Tti006782</name>
</gene>
<dbReference type="Gene3D" id="2.10.50.10">
    <property type="entry name" value="Tumor Necrosis Factor Receptor, subunit A, domain 2"/>
    <property type="match status" value="2"/>
</dbReference>
<dbReference type="InterPro" id="IPR001368">
    <property type="entry name" value="TNFR/NGFR_Cys_rich_reg"/>
</dbReference>
<evidence type="ECO:0000313" key="5">
    <source>
        <dbReference type="Proteomes" id="UP000324632"/>
    </source>
</evidence>
<evidence type="ECO:0000259" key="3">
    <source>
        <dbReference type="PROSITE" id="PS50050"/>
    </source>
</evidence>
<accession>A0A5A9N317</accession>
<dbReference type="InterPro" id="IPR052135">
    <property type="entry name" value="TNFRSF5"/>
</dbReference>
<evidence type="ECO:0000256" key="1">
    <source>
        <dbReference type="PROSITE-ProRule" id="PRU00206"/>
    </source>
</evidence>
<organism evidence="4 5">
    <name type="scientific">Triplophysa tibetana</name>
    <dbReference type="NCBI Taxonomy" id="1572043"/>
    <lineage>
        <taxon>Eukaryota</taxon>
        <taxon>Metazoa</taxon>
        <taxon>Chordata</taxon>
        <taxon>Craniata</taxon>
        <taxon>Vertebrata</taxon>
        <taxon>Euteleostomi</taxon>
        <taxon>Actinopterygii</taxon>
        <taxon>Neopterygii</taxon>
        <taxon>Teleostei</taxon>
        <taxon>Ostariophysi</taxon>
        <taxon>Cypriniformes</taxon>
        <taxon>Nemacheilidae</taxon>
        <taxon>Triplophysa</taxon>
    </lineage>
</organism>
<dbReference type="InterPro" id="IPR008063">
    <property type="entry name" value="Fas_rcpt"/>
</dbReference>
<dbReference type="AlphaFoldDB" id="A0A5A9N317"/>
<dbReference type="PRINTS" id="PR01680">
    <property type="entry name" value="TNFACTORR6"/>
</dbReference>
<evidence type="ECO:0000313" key="4">
    <source>
        <dbReference type="EMBL" id="KAA0703421.1"/>
    </source>
</evidence>
<keyword evidence="2" id="KW-0812">Transmembrane</keyword>
<dbReference type="Proteomes" id="UP000324632">
    <property type="component" value="Chromosome 24"/>
</dbReference>
<feature type="disulfide bond" evidence="1">
    <location>
        <begin position="30"/>
        <end position="45"/>
    </location>
</feature>
<name>A0A5A9N317_9TELE</name>
<dbReference type="SMART" id="SM00208">
    <property type="entry name" value="TNFR"/>
    <property type="match status" value="3"/>
</dbReference>
<feature type="domain" description="TNFR-Cys" evidence="3">
    <location>
        <begin position="72"/>
        <end position="114"/>
    </location>
</feature>
<dbReference type="GO" id="GO:0004888">
    <property type="term" value="F:transmembrane signaling receptor activity"/>
    <property type="evidence" value="ECO:0007669"/>
    <property type="project" value="InterPro"/>
</dbReference>